<dbReference type="STRING" id="167879.CPS_1801"/>
<feature type="transmembrane region" description="Helical" evidence="1">
    <location>
        <begin position="361"/>
        <end position="383"/>
    </location>
</feature>
<evidence type="ECO:0000313" key="3">
    <source>
        <dbReference type="Proteomes" id="UP000000547"/>
    </source>
</evidence>
<name>Q484I3_COLP3</name>
<dbReference type="KEGG" id="cps:CPS_1801"/>
<protein>
    <recommendedName>
        <fullName evidence="4">SMODS and SLOG-associating 2TM effector domain-containing protein</fullName>
    </recommendedName>
</protein>
<proteinExistence type="predicted"/>
<gene>
    <name evidence="2" type="ordered locus">CPS_1801</name>
</gene>
<dbReference type="Gene3D" id="3.40.50.450">
    <property type="match status" value="1"/>
</dbReference>
<evidence type="ECO:0000256" key="1">
    <source>
        <dbReference type="SAM" id="Phobius"/>
    </source>
</evidence>
<keyword evidence="1" id="KW-0472">Membrane</keyword>
<dbReference type="EMBL" id="CP000083">
    <property type="protein sequence ID" value="AAZ26007.1"/>
    <property type="molecule type" value="Genomic_DNA"/>
</dbReference>
<feature type="transmembrane region" description="Helical" evidence="1">
    <location>
        <begin position="389"/>
        <end position="405"/>
    </location>
</feature>
<sequence>MTLNKNYSNKLPFIIGITGHRDLLCLKSNKTSHVNLEPIKEQIKAALTHWRDQFNDPKNDSNNTPIWIMSGMADGADLLAIQAAEELWHDKEWPKESFRIIPCLPMEQSAFTKDFSEDSLFTVKEFEKTLDDYKNNQILLRHGLTQEQYNFALTDMNYGEWRNSLYLNLGVFIAKYSNVLLALWDDEKSDGLGGTGDVVKIKCGVNAKWPEGAENKALSHFSDFDGQLGGVVHHIPVIRKEITQKTADNIELTRVDKSMGKAVFPTEHQDCKLYVSHNIAQGNISSSTNLNQTFLTEEFVELILQLNKYNNQELSSFDISSVNPKDEEELEVQQISLGESFSTFKSADKTAENLQTNYRSITLWFVFFALSGFVSYELTSAFLDKPLGLILNSMIIIAIITGLLIKRAANKKQSKWHFQIARGIAESMRLRGFLNLANIAPTSSPLIPRRYRKKLPILNHAIEVTELHWWKNPIQQQLNSVSKHWLNGQIGFLQARLDLSKNTEQPNSSTISKLLSSVNPNNIKTKLKTFFYKRPARAEVTLTKWTTILFWITCLSVISMWAAQIILLQNDTIKNGDLSTSNWVMFGIQFSLLLTAVTALWNELANYGHTANGYLNLLQLYKRADQLITQEITNSNIQPCSKYNQVLEELKFLNKKIKNTDPSNCSDLYSAYKDALSKIEIGLEQPSEDMDNETIENLLIELAKEAMQEHAEWNHFESLSDLKNKK</sequence>
<dbReference type="Proteomes" id="UP000000547">
    <property type="component" value="Chromosome"/>
</dbReference>
<feature type="transmembrane region" description="Helical" evidence="1">
    <location>
        <begin position="542"/>
        <end position="563"/>
    </location>
</feature>
<dbReference type="HOGENOM" id="CLU_381171_0_0_6"/>
<accession>Q484I3</accession>
<feature type="transmembrane region" description="Helical" evidence="1">
    <location>
        <begin position="583"/>
        <end position="601"/>
    </location>
</feature>
<dbReference type="AlphaFoldDB" id="Q484I3"/>
<evidence type="ECO:0008006" key="4">
    <source>
        <dbReference type="Google" id="ProtNLM"/>
    </source>
</evidence>
<reference evidence="2" key="1">
    <citation type="journal article" date="2005" name="Proc. Natl. Acad. Sci. U.S.A.">
        <title>The psychrophilic lifestyle as revealed by the genome sequence of Colwellia psychrerythraea 34H through genomic and proteomic analyses.</title>
        <authorList>
            <person name="Methe B.A."/>
            <person name="Nelson K.E."/>
            <person name="Deming J.W."/>
            <person name="Momen B."/>
            <person name="Melamud E."/>
            <person name="Zhang X."/>
            <person name="Moult J."/>
            <person name="Madupu R."/>
            <person name="Nelson W.C."/>
            <person name="Dodson R.J."/>
            <person name="Brinkac L.M."/>
            <person name="Daugherty S.C."/>
            <person name="Durkin A.S."/>
            <person name="DeBoy R.T."/>
            <person name="Kolonay J.F."/>
            <person name="Sullivan S.A."/>
            <person name="Zhou L."/>
            <person name="Davidsen T.M."/>
            <person name="Wu M."/>
            <person name="Huston A.L."/>
            <person name="Lewis M."/>
            <person name="Weaver B."/>
            <person name="Weidman J.F."/>
            <person name="Khouri H."/>
            <person name="Utterback T.R."/>
            <person name="Feldblyum T.V."/>
            <person name="Fraser C.M."/>
        </authorList>
    </citation>
    <scope>NUCLEOTIDE SEQUENCE [LARGE SCALE GENOMIC DNA]</scope>
    <source>
        <strain evidence="2">34H</strain>
    </source>
</reference>
<keyword evidence="1" id="KW-0812">Transmembrane</keyword>
<keyword evidence="1" id="KW-1133">Transmembrane helix</keyword>
<organism evidence="2 3">
    <name type="scientific">Colwellia psychrerythraea (strain 34H / ATCC BAA-681)</name>
    <name type="common">Vibrio psychroerythus</name>
    <dbReference type="NCBI Taxonomy" id="167879"/>
    <lineage>
        <taxon>Bacteria</taxon>
        <taxon>Pseudomonadati</taxon>
        <taxon>Pseudomonadota</taxon>
        <taxon>Gammaproteobacteria</taxon>
        <taxon>Alteromonadales</taxon>
        <taxon>Colwelliaceae</taxon>
        <taxon>Colwellia</taxon>
    </lineage>
</organism>
<evidence type="ECO:0000313" key="2">
    <source>
        <dbReference type="EMBL" id="AAZ26007.1"/>
    </source>
</evidence>